<dbReference type="Pfam" id="PF06337">
    <property type="entry name" value="DUSP"/>
    <property type="match status" value="2"/>
</dbReference>
<dbReference type="InterPro" id="IPR001394">
    <property type="entry name" value="Peptidase_C19_UCH"/>
</dbReference>
<dbReference type="InterPro" id="IPR035927">
    <property type="entry name" value="DUSP-like_sf"/>
</dbReference>
<evidence type="ECO:0000256" key="4">
    <source>
        <dbReference type="ARBA" id="ARBA00008269"/>
    </source>
</evidence>
<dbReference type="CDD" id="cd02674">
    <property type="entry name" value="Peptidase_C19R"/>
    <property type="match status" value="1"/>
</dbReference>
<dbReference type="InterPro" id="IPR018200">
    <property type="entry name" value="USP_CS"/>
</dbReference>
<evidence type="ECO:0000256" key="6">
    <source>
        <dbReference type="ARBA" id="ARBA00022583"/>
    </source>
</evidence>
<dbReference type="GO" id="GO:0006897">
    <property type="term" value="P:endocytosis"/>
    <property type="evidence" value="ECO:0007669"/>
    <property type="project" value="UniProtKB-KW"/>
</dbReference>
<name>A0AAV7XL92_9NEOP</name>
<dbReference type="Pfam" id="PF00443">
    <property type="entry name" value="UCH"/>
    <property type="match status" value="1"/>
</dbReference>
<dbReference type="SMART" id="SM00695">
    <property type="entry name" value="DUSP"/>
    <property type="match status" value="2"/>
</dbReference>
<feature type="compositionally biased region" description="Polar residues" evidence="17">
    <location>
        <begin position="896"/>
        <end position="913"/>
    </location>
</feature>
<evidence type="ECO:0000313" key="21">
    <source>
        <dbReference type="EMBL" id="KAJ1526919.1"/>
    </source>
</evidence>
<evidence type="ECO:0000256" key="16">
    <source>
        <dbReference type="RuleBase" id="RU366025"/>
    </source>
</evidence>
<dbReference type="Gene3D" id="3.30.2230.10">
    <property type="entry name" value="DUSP-like"/>
    <property type="match status" value="2"/>
</dbReference>
<proteinExistence type="inferred from homology"/>
<evidence type="ECO:0000313" key="22">
    <source>
        <dbReference type="Proteomes" id="UP001075354"/>
    </source>
</evidence>
<dbReference type="InterPro" id="IPR028889">
    <property type="entry name" value="USP"/>
</dbReference>
<evidence type="ECO:0000259" key="18">
    <source>
        <dbReference type="PROSITE" id="PS50235"/>
    </source>
</evidence>
<comment type="catalytic activity">
    <reaction evidence="1 16">
        <text>Thiol-dependent hydrolysis of ester, thioester, amide, peptide and isopeptide bonds formed by the C-terminal Gly of ubiquitin (a 76-residue protein attached to proteins as an intracellular targeting signal).</text>
        <dbReference type="EC" id="3.4.19.12"/>
    </reaction>
</comment>
<dbReference type="InterPro" id="IPR006615">
    <property type="entry name" value="Pept_C19_DUSP"/>
</dbReference>
<dbReference type="InterPro" id="IPR050185">
    <property type="entry name" value="Ub_carboxyl-term_hydrolase"/>
</dbReference>
<keyword evidence="11 16" id="KW-0833">Ubl conjugation pathway</keyword>
<evidence type="ECO:0000256" key="17">
    <source>
        <dbReference type="SAM" id="MobiDB-lite"/>
    </source>
</evidence>
<keyword evidence="12 16" id="KW-0378">Hydrolase</keyword>
<dbReference type="Gene3D" id="3.90.70.10">
    <property type="entry name" value="Cysteine proteinases"/>
    <property type="match status" value="1"/>
</dbReference>
<feature type="domain" description="DUSP" evidence="20">
    <location>
        <begin position="676"/>
        <end position="783"/>
    </location>
</feature>
<dbReference type="PROSITE" id="PS00972">
    <property type="entry name" value="USP_1"/>
    <property type="match status" value="1"/>
</dbReference>
<evidence type="ECO:0000256" key="13">
    <source>
        <dbReference type="ARBA" id="ARBA00022833"/>
    </source>
</evidence>
<dbReference type="Proteomes" id="UP001075354">
    <property type="component" value="Chromosome 6"/>
</dbReference>
<keyword evidence="8" id="KW-0479">Metal-binding</keyword>
<dbReference type="PANTHER" id="PTHR21646">
    <property type="entry name" value="UBIQUITIN CARBOXYL-TERMINAL HYDROLASE"/>
    <property type="match status" value="1"/>
</dbReference>
<evidence type="ECO:0000256" key="15">
    <source>
        <dbReference type="PROSITE-ProRule" id="PRU00502"/>
    </source>
</evidence>
<keyword evidence="9" id="KW-0677">Repeat</keyword>
<evidence type="ECO:0000256" key="10">
    <source>
        <dbReference type="ARBA" id="ARBA00022771"/>
    </source>
</evidence>
<dbReference type="FunFam" id="3.30.2230.10:FF:000001">
    <property type="entry name" value="Ubiquitinyl hydrolase 1"/>
    <property type="match status" value="1"/>
</dbReference>
<feature type="region of interest" description="Disordered" evidence="17">
    <location>
        <begin position="886"/>
        <end position="924"/>
    </location>
</feature>
<feature type="domain" description="DUSP" evidence="20">
    <location>
        <begin position="575"/>
        <end position="670"/>
    </location>
</feature>
<dbReference type="AlphaFoldDB" id="A0AAV7XL92"/>
<keyword evidence="10 15" id="KW-0863">Zinc-finger</keyword>
<dbReference type="GO" id="GO:0016579">
    <property type="term" value="P:protein deubiquitination"/>
    <property type="evidence" value="ECO:0007669"/>
    <property type="project" value="InterPro"/>
</dbReference>
<dbReference type="GO" id="GO:0005813">
    <property type="term" value="C:centrosome"/>
    <property type="evidence" value="ECO:0007669"/>
    <property type="project" value="UniProtKB-SubCell"/>
</dbReference>
<accession>A0AAV7XL92</accession>
<feature type="region of interest" description="Disordered" evidence="17">
    <location>
        <begin position="228"/>
        <end position="338"/>
    </location>
</feature>
<dbReference type="InterPro" id="IPR013083">
    <property type="entry name" value="Znf_RING/FYVE/PHD"/>
</dbReference>
<keyword evidence="14" id="KW-0206">Cytoskeleton</keyword>
<feature type="compositionally biased region" description="Low complexity" evidence="17">
    <location>
        <begin position="785"/>
        <end position="805"/>
    </location>
</feature>
<feature type="region of interest" description="Disordered" evidence="17">
    <location>
        <begin position="783"/>
        <end position="823"/>
    </location>
</feature>
<keyword evidence="5" id="KW-0963">Cytoplasm</keyword>
<evidence type="ECO:0000256" key="14">
    <source>
        <dbReference type="ARBA" id="ARBA00023212"/>
    </source>
</evidence>
<evidence type="ECO:0000256" key="8">
    <source>
        <dbReference type="ARBA" id="ARBA00022723"/>
    </source>
</evidence>
<feature type="compositionally biased region" description="Polar residues" evidence="17">
    <location>
        <begin position="810"/>
        <end position="823"/>
    </location>
</feature>
<dbReference type="SUPFAM" id="SSF54001">
    <property type="entry name" value="Cysteine proteinases"/>
    <property type="match status" value="1"/>
</dbReference>
<comment type="subcellular location">
    <subcellularLocation>
        <location evidence="2">Cytoplasm</location>
        <location evidence="2">Cytoskeleton</location>
        <location evidence="2">Microtubule organizing center</location>
        <location evidence="2">Centrosome</location>
    </subcellularLocation>
    <subcellularLocation>
        <location evidence="3">Cytoplasm</location>
        <location evidence="3">Perinuclear region</location>
    </subcellularLocation>
</comment>
<dbReference type="Gene3D" id="3.30.40.10">
    <property type="entry name" value="Zinc/RING finger domain, C3HC4 (zinc finger)"/>
    <property type="match status" value="1"/>
</dbReference>
<dbReference type="SUPFAM" id="SSF143791">
    <property type="entry name" value="DUSP-like"/>
    <property type="match status" value="2"/>
</dbReference>
<keyword evidence="7 16" id="KW-0645">Protease</keyword>
<evidence type="ECO:0000259" key="20">
    <source>
        <dbReference type="PROSITE" id="PS51283"/>
    </source>
</evidence>
<organism evidence="21 22">
    <name type="scientific">Megalurothrips usitatus</name>
    <name type="common">bean blossom thrips</name>
    <dbReference type="NCBI Taxonomy" id="439358"/>
    <lineage>
        <taxon>Eukaryota</taxon>
        <taxon>Metazoa</taxon>
        <taxon>Ecdysozoa</taxon>
        <taxon>Arthropoda</taxon>
        <taxon>Hexapoda</taxon>
        <taxon>Insecta</taxon>
        <taxon>Pterygota</taxon>
        <taxon>Neoptera</taxon>
        <taxon>Paraneoptera</taxon>
        <taxon>Thysanoptera</taxon>
        <taxon>Terebrantia</taxon>
        <taxon>Thripoidea</taxon>
        <taxon>Thripidae</taxon>
        <taxon>Megalurothrips</taxon>
    </lineage>
</organism>
<comment type="similarity">
    <text evidence="4">Belongs to the peptidase C19 family. USP20/USP33 subfamily.</text>
</comment>
<keyword evidence="13" id="KW-0862">Zinc</keyword>
<dbReference type="GO" id="GO:0006508">
    <property type="term" value="P:proteolysis"/>
    <property type="evidence" value="ECO:0007669"/>
    <property type="project" value="UniProtKB-KW"/>
</dbReference>
<protein>
    <recommendedName>
        <fullName evidence="16">Ubiquitin carboxyl-terminal hydrolase</fullName>
        <ecNumber evidence="16">3.4.19.12</ecNumber>
    </recommendedName>
</protein>
<evidence type="ECO:0000256" key="7">
    <source>
        <dbReference type="ARBA" id="ARBA00022670"/>
    </source>
</evidence>
<dbReference type="PROSITE" id="PS50271">
    <property type="entry name" value="ZF_UBP"/>
    <property type="match status" value="1"/>
</dbReference>
<dbReference type="InterPro" id="IPR038765">
    <property type="entry name" value="Papain-like_cys_pep_sf"/>
</dbReference>
<evidence type="ECO:0000256" key="12">
    <source>
        <dbReference type="ARBA" id="ARBA00022801"/>
    </source>
</evidence>
<keyword evidence="22" id="KW-1185">Reference proteome</keyword>
<evidence type="ECO:0000256" key="1">
    <source>
        <dbReference type="ARBA" id="ARBA00000707"/>
    </source>
</evidence>
<dbReference type="GO" id="GO:0008270">
    <property type="term" value="F:zinc ion binding"/>
    <property type="evidence" value="ECO:0007669"/>
    <property type="project" value="UniProtKB-KW"/>
</dbReference>
<dbReference type="GO" id="GO:0004843">
    <property type="term" value="F:cysteine-type deubiquitinase activity"/>
    <property type="evidence" value="ECO:0007669"/>
    <property type="project" value="UniProtKB-UniRule"/>
</dbReference>
<keyword evidence="16" id="KW-0788">Thiol protease</keyword>
<feature type="domain" description="USP" evidence="18">
    <location>
        <begin position="121"/>
        <end position="573"/>
    </location>
</feature>
<dbReference type="EMBL" id="JAPTSV010000006">
    <property type="protein sequence ID" value="KAJ1526919.1"/>
    <property type="molecule type" value="Genomic_DNA"/>
</dbReference>
<dbReference type="PROSITE" id="PS00973">
    <property type="entry name" value="USP_2"/>
    <property type="match status" value="1"/>
</dbReference>
<dbReference type="PROSITE" id="PS50235">
    <property type="entry name" value="USP_3"/>
    <property type="match status" value="1"/>
</dbReference>
<dbReference type="PANTHER" id="PTHR21646:SF86">
    <property type="entry name" value="UBIQUITIN CARBOXYL-TERMINAL HYDROLASE"/>
    <property type="match status" value="1"/>
</dbReference>
<dbReference type="Pfam" id="PF02148">
    <property type="entry name" value="zf-UBP"/>
    <property type="match status" value="1"/>
</dbReference>
<keyword evidence="6" id="KW-0254">Endocytosis</keyword>
<evidence type="ECO:0000256" key="9">
    <source>
        <dbReference type="ARBA" id="ARBA00022737"/>
    </source>
</evidence>
<dbReference type="InterPro" id="IPR001607">
    <property type="entry name" value="Znf_UBP"/>
</dbReference>
<sequence>MSARAEKCPHVTNVPRCAQAEIEKAKEVSTCKECGSQGPNLWICLHKDCFKVGCGEAHGDHSTLHNRLLRSHCVHLNLSTLRVWCYLCEAEVFMDQTVDPSDSSDTDDNLREDEAKPRGLTGLQNIGNTCYMNSAIQALSNSPPLTQFFLECGNALITSRGGDRKPGLSRSYHRLIQEMWHKKRPGYVVPTAILYGIRNVHPMFRGYQQHDTQEFLRCFMDQLHEELKEPVSPTPTPTTLLQESGRAASFEDLSDDDDSEKKEFGQHEGSCGGASSQSEGEYETCDSGVSERSSLSDECLERRNSGSKIRRVSRSPSPPLDRVRPKLPSNHGNRKKHFTKHRSIISDVFDGKLLSSVQCLTCDRISNRIETFQDLSLPIPSRDHIHMLHKGGGALSACSDVYVGDQNWLNWFMDWLRSWFWGPTVSLHDCLGAFFSADELKGDNMYSCEKCNKLRNGVKYSKVMELPEILCIHLKRFRHELMSSSKISNYVSFPLTQLDMRPYLHKDCTSLVTSYDLVSVICHHGTAGGGHYTCYSLNCQNQQWFEFDDQYVTQVSPETVQNCEAYVLFYRKTCEHVKRFRSQAVELLERSNNEPSLMTFYISKQWLNKLNTFAEPGPIDNSDFLCHHGGVRPDRVNVLHLMYTTVSHAVWECLYNMYGGGPACNRLFTCATCKEEQADLQLRVRCELVVFLQLNKQFLEDESTSNIYLISMQWFRQWHNFVREKETEPPGPIDNTPIIYTNSKTGQVHLKQGSDYAQLSEEMWEFFHSTYGGGPELVLRPTVQRSSSNASASRSGSRGSESLSGDILPTKTNQNTLPSLQGCTQSTSLENLTQKMATLISSGQTGSNSSLSSNTCGSATTSGISSMSFTSGHHAVKTPVDICTGKDQECGDDTSLRSSSPLPVQGSPKQSQFYRDEIVNPLEQ</sequence>
<dbReference type="EC" id="3.4.19.12" evidence="16"/>
<dbReference type="SUPFAM" id="SSF57850">
    <property type="entry name" value="RING/U-box"/>
    <property type="match status" value="1"/>
</dbReference>
<reference evidence="21" key="1">
    <citation type="submission" date="2022-12" db="EMBL/GenBank/DDBJ databases">
        <title>Chromosome-level genome assembly of the bean flower thrips Megalurothrips usitatus.</title>
        <authorList>
            <person name="Ma L."/>
            <person name="Liu Q."/>
            <person name="Li H."/>
            <person name="Cai W."/>
        </authorList>
    </citation>
    <scope>NUCLEOTIDE SEQUENCE</scope>
    <source>
        <strain evidence="21">Cailab_2022a</strain>
    </source>
</reference>
<evidence type="ECO:0000256" key="11">
    <source>
        <dbReference type="ARBA" id="ARBA00022786"/>
    </source>
</evidence>
<dbReference type="GO" id="GO:0048471">
    <property type="term" value="C:perinuclear region of cytoplasm"/>
    <property type="evidence" value="ECO:0007669"/>
    <property type="project" value="UniProtKB-SubCell"/>
</dbReference>
<dbReference type="PROSITE" id="PS51283">
    <property type="entry name" value="DUSP"/>
    <property type="match status" value="2"/>
</dbReference>
<gene>
    <name evidence="21" type="ORF">ONE63_008467</name>
</gene>
<evidence type="ECO:0000259" key="19">
    <source>
        <dbReference type="PROSITE" id="PS50271"/>
    </source>
</evidence>
<feature type="domain" description="UBP-type" evidence="19">
    <location>
        <begin position="6"/>
        <end position="117"/>
    </location>
</feature>
<comment type="caution">
    <text evidence="21">The sequence shown here is derived from an EMBL/GenBank/DDBJ whole genome shotgun (WGS) entry which is preliminary data.</text>
</comment>
<evidence type="ECO:0000256" key="3">
    <source>
        <dbReference type="ARBA" id="ARBA00004556"/>
    </source>
</evidence>
<evidence type="ECO:0000256" key="5">
    <source>
        <dbReference type="ARBA" id="ARBA00022490"/>
    </source>
</evidence>
<dbReference type="SMART" id="SM00290">
    <property type="entry name" value="ZnF_UBP"/>
    <property type="match status" value="1"/>
</dbReference>
<evidence type="ECO:0000256" key="2">
    <source>
        <dbReference type="ARBA" id="ARBA00004300"/>
    </source>
</evidence>